<feature type="transmembrane region" description="Helical" evidence="1">
    <location>
        <begin position="262"/>
        <end position="280"/>
    </location>
</feature>
<feature type="transmembrane region" description="Helical" evidence="1">
    <location>
        <begin position="229"/>
        <end position="250"/>
    </location>
</feature>
<evidence type="ECO:0000313" key="3">
    <source>
        <dbReference type="EMBL" id="SDO66338.1"/>
    </source>
</evidence>
<dbReference type="InterPro" id="IPR005804">
    <property type="entry name" value="FA_desaturase_dom"/>
</dbReference>
<gene>
    <name evidence="3" type="ORF">SAMN04487788_0500</name>
</gene>
<dbReference type="PANTHER" id="PTHR19353:SF19">
    <property type="entry name" value="DELTA(5) FATTY ACID DESATURASE C-RELATED"/>
    <property type="match status" value="1"/>
</dbReference>
<name>A0A1H0LDQ9_MICTS</name>
<proteinExistence type="predicted"/>
<dbReference type="InterPro" id="IPR012171">
    <property type="entry name" value="Fatty_acid_desaturase"/>
</dbReference>
<dbReference type="PIRSF" id="PIRSF015921">
    <property type="entry name" value="FA_sphinglp_des"/>
    <property type="match status" value="1"/>
</dbReference>
<accession>A0A1H0LDQ9</accession>
<feature type="transmembrane region" description="Helical" evidence="1">
    <location>
        <begin position="164"/>
        <end position="182"/>
    </location>
</feature>
<feature type="transmembrane region" description="Helical" evidence="1">
    <location>
        <begin position="100"/>
        <end position="120"/>
    </location>
</feature>
<feature type="domain" description="Fatty acid desaturase" evidence="2">
    <location>
        <begin position="125"/>
        <end position="384"/>
    </location>
</feature>
<dbReference type="Proteomes" id="UP000186456">
    <property type="component" value="Unassembled WGS sequence"/>
</dbReference>
<dbReference type="PANTHER" id="PTHR19353">
    <property type="entry name" value="FATTY ACID DESATURASE 2"/>
    <property type="match status" value="1"/>
</dbReference>
<dbReference type="GO" id="GO:0016717">
    <property type="term" value="F:oxidoreductase activity, acting on paired donors, with oxidation of a pair of donors resulting in the reduction of molecular oxygen to two molecules of water"/>
    <property type="evidence" value="ECO:0007669"/>
    <property type="project" value="TreeGrafter"/>
</dbReference>
<reference evidence="3 4" key="1">
    <citation type="submission" date="2016-10" db="EMBL/GenBank/DDBJ databases">
        <authorList>
            <person name="de Groot N.N."/>
        </authorList>
    </citation>
    <scope>NUCLEOTIDE SEQUENCE [LARGE SCALE GENOMIC DNA]</scope>
    <source>
        <strain evidence="3 4">StLB037</strain>
    </source>
</reference>
<dbReference type="EMBL" id="FNJN01000001">
    <property type="protein sequence ID" value="SDO66338.1"/>
    <property type="molecule type" value="Genomic_DNA"/>
</dbReference>
<keyword evidence="1" id="KW-0472">Membrane</keyword>
<feature type="transmembrane region" description="Helical" evidence="1">
    <location>
        <begin position="286"/>
        <end position="305"/>
    </location>
</feature>
<sequence>MQAPSREYADFRRSRDERIRLRAYGPRSVATKSSASAPGFETSVTPTEEHALAAPVIESRMGPIRQTYKGTTEFPPMAKAYTELSQVVRETGLLVRARRFYAMVGVVLALGFAGAITGFVLLGDSWFQLLIAAALGILFTQVAFLAHEAAHKQIFASGKANDRLALWLAAGVVGMSLSWWTSKHTRHHANPNRVGKDPDIEIDTISFLDVDAAKARGIQRWITQRQGWAFFPLLTLEGANLHVIGLRHLLSREPVKGRWAELGIIALRFAVFVAPVFVFLPLGMAFAFLGVQLAVFGVYMGASFAPNHKGMAVIAPDAKLDFFSKQVRTSRNITGGWWATWLMGGLNYQIEHHLFPNMPRPHLGKARAIVKEHSQTLNVPYVETTLFESYGIVIRYLNRVGLAARDPFECPMTSAAARA</sequence>
<dbReference type="GO" id="GO:0016020">
    <property type="term" value="C:membrane"/>
    <property type="evidence" value="ECO:0007669"/>
    <property type="project" value="TreeGrafter"/>
</dbReference>
<dbReference type="GO" id="GO:0008610">
    <property type="term" value="P:lipid biosynthetic process"/>
    <property type="evidence" value="ECO:0007669"/>
    <property type="project" value="UniProtKB-ARBA"/>
</dbReference>
<keyword evidence="1" id="KW-0812">Transmembrane</keyword>
<dbReference type="Pfam" id="PF00487">
    <property type="entry name" value="FA_desaturase"/>
    <property type="match status" value="1"/>
</dbReference>
<evidence type="ECO:0000256" key="1">
    <source>
        <dbReference type="SAM" id="Phobius"/>
    </source>
</evidence>
<feature type="transmembrane region" description="Helical" evidence="1">
    <location>
        <begin position="126"/>
        <end position="144"/>
    </location>
</feature>
<dbReference type="AlphaFoldDB" id="A0A1H0LDQ9"/>
<keyword evidence="1" id="KW-1133">Transmembrane helix</keyword>
<protein>
    <submittedName>
        <fullName evidence="3">Fatty acid desaturase</fullName>
    </submittedName>
</protein>
<evidence type="ECO:0000313" key="4">
    <source>
        <dbReference type="Proteomes" id="UP000186456"/>
    </source>
</evidence>
<organism evidence="3 4">
    <name type="scientific">Microbacterium testaceum (strain StLB037)</name>
    <dbReference type="NCBI Taxonomy" id="979556"/>
    <lineage>
        <taxon>Bacteria</taxon>
        <taxon>Bacillati</taxon>
        <taxon>Actinomycetota</taxon>
        <taxon>Actinomycetes</taxon>
        <taxon>Micrococcales</taxon>
        <taxon>Microbacteriaceae</taxon>
        <taxon>Microbacterium</taxon>
    </lineage>
</organism>
<evidence type="ECO:0000259" key="2">
    <source>
        <dbReference type="Pfam" id="PF00487"/>
    </source>
</evidence>
<dbReference type="CDD" id="cd03506">
    <property type="entry name" value="Delta6-FADS-like"/>
    <property type="match status" value="1"/>
</dbReference>